<dbReference type="OrthoDB" id="7449348at2"/>
<name>A0A2A2SD88_9SPHN</name>
<dbReference type="AlphaFoldDB" id="A0A2A2SD88"/>
<accession>A0A2A2SD88</accession>
<dbReference type="EMBL" id="NSLI01000004">
    <property type="protein sequence ID" value="PAX07254.1"/>
    <property type="molecule type" value="Genomic_DNA"/>
</dbReference>
<keyword evidence="3" id="KW-1185">Reference proteome</keyword>
<evidence type="ECO:0000313" key="3">
    <source>
        <dbReference type="Proteomes" id="UP000218151"/>
    </source>
</evidence>
<evidence type="ECO:0008006" key="4">
    <source>
        <dbReference type="Google" id="ProtNLM"/>
    </source>
</evidence>
<dbReference type="RefSeq" id="WP_095999078.1">
    <property type="nucleotide sequence ID" value="NZ_NSLI01000004.1"/>
</dbReference>
<feature type="region of interest" description="Disordered" evidence="1">
    <location>
        <begin position="1"/>
        <end position="21"/>
    </location>
</feature>
<comment type="caution">
    <text evidence="2">The sequence shown here is derived from an EMBL/GenBank/DDBJ whole genome shotgun (WGS) entry which is preliminary data.</text>
</comment>
<feature type="compositionally biased region" description="Basic and acidic residues" evidence="1">
    <location>
        <begin position="9"/>
        <end position="21"/>
    </location>
</feature>
<sequence length="227" mass="25507">MNDQTIASERPEADGTRKTRHDAFDGKRKRAFLDALGKGGCLRDAARRAGVSHQTVYNHQRADKAFARQCALALEMAATDIELEAWERAVKGEEVPIVYRGEVVGTRLRRSDRMLQFLLRAAKPKKYGVNAGFTRKRLTKLERNTIEREVRADWAAKNRATAEETDRAILKKLAAMDRHKTPQRLAQGWTKLDDGQWVPPGWVRADTAVGAALRWSDDGAEQKGVSV</sequence>
<evidence type="ECO:0000256" key="1">
    <source>
        <dbReference type="SAM" id="MobiDB-lite"/>
    </source>
</evidence>
<dbReference type="InterPro" id="IPR048683">
    <property type="entry name" value="Sf6_terminase"/>
</dbReference>
<dbReference type="Gene3D" id="1.10.10.60">
    <property type="entry name" value="Homeodomain-like"/>
    <property type="match status" value="1"/>
</dbReference>
<protein>
    <recommendedName>
        <fullName evidence="4">Terminase</fullName>
    </recommendedName>
</protein>
<organism evidence="2 3">
    <name type="scientific">Sphingomonas lenta</name>
    <dbReference type="NCBI Taxonomy" id="1141887"/>
    <lineage>
        <taxon>Bacteria</taxon>
        <taxon>Pseudomonadati</taxon>
        <taxon>Pseudomonadota</taxon>
        <taxon>Alphaproteobacteria</taxon>
        <taxon>Sphingomonadales</taxon>
        <taxon>Sphingomonadaceae</taxon>
        <taxon>Sphingomonas</taxon>
    </lineage>
</organism>
<evidence type="ECO:0000313" key="2">
    <source>
        <dbReference type="EMBL" id="PAX07254.1"/>
    </source>
</evidence>
<proteinExistence type="predicted"/>
<dbReference type="Proteomes" id="UP000218151">
    <property type="component" value="Unassembled WGS sequence"/>
</dbReference>
<reference evidence="3" key="1">
    <citation type="submission" date="2017-09" db="EMBL/GenBank/DDBJ databases">
        <authorList>
            <person name="Feng G."/>
            <person name="Zhu H."/>
        </authorList>
    </citation>
    <scope>NUCLEOTIDE SEQUENCE [LARGE SCALE GENOMIC DNA]</scope>
    <source>
        <strain evidence="3">1PNM-20</strain>
    </source>
</reference>
<dbReference type="Pfam" id="PF20901">
    <property type="entry name" value="Sf6_terminase"/>
    <property type="match status" value="1"/>
</dbReference>
<gene>
    <name evidence="2" type="ORF">CKY28_14605</name>
</gene>